<dbReference type="AlphaFoldDB" id="A0A829NX66"/>
<proteinExistence type="predicted"/>
<evidence type="ECO:0000313" key="2">
    <source>
        <dbReference type="Proteomes" id="UP000018690"/>
    </source>
</evidence>
<organism evidence="1 2">
    <name type="scientific">Mediterraneibacter gnavus (strain CC55_001C)</name>
    <dbReference type="NCBI Taxonomy" id="1073375"/>
    <lineage>
        <taxon>Bacteria</taxon>
        <taxon>Bacillati</taxon>
        <taxon>Bacillota</taxon>
        <taxon>Clostridia</taxon>
        <taxon>Lachnospirales</taxon>
        <taxon>Lachnospiraceae</taxon>
        <taxon>Mediterraneibacter</taxon>
    </lineage>
</organism>
<keyword evidence="2" id="KW-1185">Reference proteome</keyword>
<dbReference type="Proteomes" id="UP000018690">
    <property type="component" value="Unassembled WGS sequence"/>
</dbReference>
<reference evidence="1 2" key="1">
    <citation type="submission" date="2013-10" db="EMBL/GenBank/DDBJ databases">
        <title>The Genome Sequence of Ruminococcus gnavus CC55_001C.</title>
        <authorList>
            <consortium name="The Broad Institute Genomics Platform"/>
            <person name="Earl A."/>
            <person name="Allen-Vercoe E."/>
            <person name="Daigneault M."/>
            <person name="Young S.K."/>
            <person name="Zeng Q."/>
            <person name="Gargeya S."/>
            <person name="Fitzgerald M."/>
            <person name="Abouelleil A."/>
            <person name="Alvarado L."/>
            <person name="Chapman S.B."/>
            <person name="Gainer-Dewar J."/>
            <person name="Goldberg J."/>
            <person name="Griggs A."/>
            <person name="Gujja S."/>
            <person name="Hansen M."/>
            <person name="Howarth C."/>
            <person name="Imamovic A."/>
            <person name="Ireland A."/>
            <person name="Larimer J."/>
            <person name="McCowan C."/>
            <person name="Murphy C."/>
            <person name="Pearson M."/>
            <person name="Poon T.W."/>
            <person name="Priest M."/>
            <person name="Roberts A."/>
            <person name="Saif S."/>
            <person name="Shea T."/>
            <person name="Sykes S."/>
            <person name="Wortman J."/>
            <person name="Nusbaum C."/>
            <person name="Birren B."/>
        </authorList>
    </citation>
    <scope>NUCLEOTIDE SEQUENCE [LARGE SCALE GENOMIC DNA]</scope>
    <source>
        <strain evidence="1 2">CC55_001C</strain>
    </source>
</reference>
<name>A0A829NX66_MEDG5</name>
<sequence>MKEKMKIEEIKFGKNDAYNELQEFGEEYYRSSFLTYEKYKINSFIEGENYFICGNKGTGKTAFLKYLECRLAEDKRNLVIPIRFKSLDNVDKSSMRNIANNIREEVIESTKIDKSTSYILIWQIYLINQIIKNANKGEYHLFQEDNNYNMLIKLLELLYSGERGKIVPKFTKGYVKINASTIKGISADLGLEIELNKETKQVNFNKTAKVILELFSRLEYAENPVYILVDELELSVKSKKAFFRDVELIRDYNGIVI</sequence>
<comment type="caution">
    <text evidence="1">The sequence shown here is derived from an EMBL/GenBank/DDBJ whole genome shotgun (WGS) entry which is preliminary data.</text>
</comment>
<evidence type="ECO:0000313" key="1">
    <source>
        <dbReference type="EMBL" id="ETD20778.1"/>
    </source>
</evidence>
<dbReference type="Gene3D" id="3.40.50.300">
    <property type="entry name" value="P-loop containing nucleotide triphosphate hydrolases"/>
    <property type="match status" value="1"/>
</dbReference>
<dbReference type="EMBL" id="AZJF01000001">
    <property type="protein sequence ID" value="ETD20778.1"/>
    <property type="molecule type" value="Genomic_DNA"/>
</dbReference>
<dbReference type="NCBIfam" id="NF047389">
    <property type="entry name" value="ATPase_Sll1717"/>
    <property type="match status" value="1"/>
</dbReference>
<accession>A0A829NX66</accession>
<protein>
    <submittedName>
        <fullName evidence="1">Uncharacterized protein</fullName>
    </submittedName>
</protein>
<dbReference type="RefSeq" id="WP_023923748.1">
    <property type="nucleotide sequence ID" value="NZ_KI669414.1"/>
</dbReference>
<gene>
    <name evidence="1" type="ORF">HMPREF1201_00783</name>
</gene>
<dbReference type="SUPFAM" id="SSF52540">
    <property type="entry name" value="P-loop containing nucleoside triphosphate hydrolases"/>
    <property type="match status" value="1"/>
</dbReference>
<dbReference type="InterPro" id="IPR027417">
    <property type="entry name" value="P-loop_NTPase"/>
</dbReference>
<dbReference type="InterPro" id="IPR059206">
    <property type="entry name" value="Sll1717-like"/>
</dbReference>